<dbReference type="Gene3D" id="3.40.50.10810">
    <property type="entry name" value="Tandem AAA-ATPase domain"/>
    <property type="match status" value="1"/>
</dbReference>
<dbReference type="PROSITE" id="PS51192">
    <property type="entry name" value="HELICASE_ATP_BIND_1"/>
    <property type="match status" value="1"/>
</dbReference>
<dbReference type="InterPro" id="IPR038718">
    <property type="entry name" value="SNF2-like_sf"/>
</dbReference>
<dbReference type="GeneID" id="70221984"/>
<dbReference type="RefSeq" id="XP_046052730.1">
    <property type="nucleotide sequence ID" value="XM_046192030.1"/>
</dbReference>
<evidence type="ECO:0000313" key="7">
    <source>
        <dbReference type="EMBL" id="KAH7260853.1"/>
    </source>
</evidence>
<name>A0A9P9HN38_FUSRE</name>
<dbReference type="SMART" id="SM00487">
    <property type="entry name" value="DEXDc"/>
    <property type="match status" value="1"/>
</dbReference>
<evidence type="ECO:0000256" key="1">
    <source>
        <dbReference type="ARBA" id="ARBA00022741"/>
    </source>
</evidence>
<dbReference type="GO" id="GO:0005524">
    <property type="term" value="F:ATP binding"/>
    <property type="evidence" value="ECO:0007669"/>
    <property type="project" value="UniProtKB-KW"/>
</dbReference>
<proteinExistence type="predicted"/>
<dbReference type="InterPro" id="IPR014001">
    <property type="entry name" value="Helicase_ATP-bd"/>
</dbReference>
<dbReference type="PANTHER" id="PTHR45626">
    <property type="entry name" value="TRANSCRIPTION TERMINATION FACTOR 2-RELATED"/>
    <property type="match status" value="1"/>
</dbReference>
<dbReference type="InterPro" id="IPR001650">
    <property type="entry name" value="Helicase_C-like"/>
</dbReference>
<sequence length="1027" mass="115786">MDSGQIMSGGSKRRRIDEGEEQARRSDPQYQTSWSRSNFELLDLPVATTQRHYERAPCGNVQTTWNENSGYATSVDNAINYHMGSWNSQSYPYQSQNTVGIEPSYSYPNDITLQWWSFSNTPLHSHEPSQAHVPMFLPSYQQYPLSGTQIGQPTTSFQQWPESSVEDTLLQSLPYHSDLPQNQTIDSGSSSALPHPDEGADVIVCFGMVPSISARCNQRGTTQSLPASFPVELEGSTCFSAKDPFSVSGQILSEYGQMIQGLLDEKSLELHVSCLIDDFHSVDAQKPPRGLSTISCNLEISVYGPLELFDELGTWFEHYQIYLQDPRECHREVRYCNPHRLSTDDISACPLLYDIISQSSKSLQLEIIAQQPDLLDELSSHEDLEEAPQPSAIKRELRRHQKQALTFMLRREQGWAFFDQEPDIWEIKDTDQGRVFLNRVSNAFQLEEPPQCYGGIVADPMGLGKTLTMIALAATDLDNEGSHMKIGEDLHPEVPATLIVVPPPLIGTWEEQLFEHVIEGGLSCRRHHREGRLTSVGEIEGTNIILTTYHTISAEWNPSNKGRSSVLFSVRWRRIILDEAHLIRNSNSRMSQAICALESRSRWAVTGTPIQNRLGDLATLFKFIRAHPYTDRRCFDVDISRLWKSGEYQEAIKRLKRLSKCLLLRRDKGTVSLPPKEDLQCPVDFKPEERALYSKLRQKAIVSIDDALERDSDSVKSGAYVNVLQQIESLRLVCNLGLHYHTRHDKVMQNIQEVDEWTKIAQDTFNMQREMGAMVCLLCSSASDITETILEDLTSTPKNPLFFSCLRFICAECAQRPNQNVGCGHNPRCAMAQISTSGQALETSLPSMQPQTDVGLPSKVEALITDIGNLPPDEKCIVFSTWRLTLDIVEAGLDQSSIPSVRFDGKVPQKDRQNLVDKFRNDPSIRVMLLTLSCGAAGLTLTVATRAYLMEPNWNPTLEEQALARIHRIGQTRKVTTVRFFVRNSFEQQVIKLQESKKYLAGLCLSPHNNGHASENLGRLQELLSLI</sequence>
<dbReference type="CDD" id="cd18008">
    <property type="entry name" value="DEXDc_SHPRH-like"/>
    <property type="match status" value="1"/>
</dbReference>
<dbReference type="PROSITE" id="PS51194">
    <property type="entry name" value="HELICASE_CTER"/>
    <property type="match status" value="1"/>
</dbReference>
<dbReference type="EMBL" id="JAGMUX010000004">
    <property type="protein sequence ID" value="KAH7260853.1"/>
    <property type="molecule type" value="Genomic_DNA"/>
</dbReference>
<feature type="region of interest" description="Disordered" evidence="4">
    <location>
        <begin position="1"/>
        <end position="32"/>
    </location>
</feature>
<dbReference type="PANTHER" id="PTHR45626:SF22">
    <property type="entry name" value="DNA REPAIR PROTEIN RAD5"/>
    <property type="match status" value="1"/>
</dbReference>
<feature type="domain" description="Helicase C-terminal" evidence="6">
    <location>
        <begin position="859"/>
        <end position="1011"/>
    </location>
</feature>
<accession>A0A9P9HN38</accession>
<dbReference type="GO" id="GO:0016787">
    <property type="term" value="F:hydrolase activity"/>
    <property type="evidence" value="ECO:0007669"/>
    <property type="project" value="UniProtKB-KW"/>
</dbReference>
<dbReference type="GO" id="GO:0005634">
    <property type="term" value="C:nucleus"/>
    <property type="evidence" value="ECO:0007669"/>
    <property type="project" value="TreeGrafter"/>
</dbReference>
<evidence type="ECO:0000259" key="5">
    <source>
        <dbReference type="PROSITE" id="PS51192"/>
    </source>
</evidence>
<dbReference type="SMART" id="SM00490">
    <property type="entry name" value="HELICc"/>
    <property type="match status" value="1"/>
</dbReference>
<dbReference type="CDD" id="cd18793">
    <property type="entry name" value="SF2_C_SNF"/>
    <property type="match status" value="1"/>
</dbReference>
<dbReference type="InterPro" id="IPR050628">
    <property type="entry name" value="SNF2_RAD54_helicase_TF"/>
</dbReference>
<dbReference type="Gene3D" id="3.40.50.300">
    <property type="entry name" value="P-loop containing nucleotide triphosphate hydrolases"/>
    <property type="match status" value="1"/>
</dbReference>
<evidence type="ECO:0000259" key="6">
    <source>
        <dbReference type="PROSITE" id="PS51194"/>
    </source>
</evidence>
<evidence type="ECO:0000256" key="4">
    <source>
        <dbReference type="SAM" id="MobiDB-lite"/>
    </source>
</evidence>
<comment type="caution">
    <text evidence="7">The sequence shown here is derived from an EMBL/GenBank/DDBJ whole genome shotgun (WGS) entry which is preliminary data.</text>
</comment>
<evidence type="ECO:0000256" key="3">
    <source>
        <dbReference type="ARBA" id="ARBA00022840"/>
    </source>
</evidence>
<keyword evidence="3" id="KW-0067">ATP-binding</keyword>
<organism evidence="7 8">
    <name type="scientific">Fusarium redolens</name>
    <dbReference type="NCBI Taxonomy" id="48865"/>
    <lineage>
        <taxon>Eukaryota</taxon>
        <taxon>Fungi</taxon>
        <taxon>Dikarya</taxon>
        <taxon>Ascomycota</taxon>
        <taxon>Pezizomycotina</taxon>
        <taxon>Sordariomycetes</taxon>
        <taxon>Hypocreomycetidae</taxon>
        <taxon>Hypocreales</taxon>
        <taxon>Nectriaceae</taxon>
        <taxon>Fusarium</taxon>
        <taxon>Fusarium redolens species complex</taxon>
    </lineage>
</organism>
<dbReference type="InterPro" id="IPR049730">
    <property type="entry name" value="SNF2/RAD54-like_C"/>
</dbReference>
<evidence type="ECO:0000313" key="8">
    <source>
        <dbReference type="Proteomes" id="UP000720189"/>
    </source>
</evidence>
<protein>
    <submittedName>
        <fullName evidence="7">SNF2 family N-terminal domain-containing protein</fullName>
    </submittedName>
</protein>
<dbReference type="InterPro" id="IPR027417">
    <property type="entry name" value="P-loop_NTPase"/>
</dbReference>
<feature type="domain" description="Helicase ATP-binding" evidence="5">
    <location>
        <begin position="446"/>
        <end position="627"/>
    </location>
</feature>
<dbReference type="InterPro" id="IPR000330">
    <property type="entry name" value="SNF2_N"/>
</dbReference>
<keyword evidence="2" id="KW-0378">Hydrolase</keyword>
<dbReference type="SUPFAM" id="SSF52540">
    <property type="entry name" value="P-loop containing nucleoside triphosphate hydrolases"/>
    <property type="match status" value="2"/>
</dbReference>
<dbReference type="GO" id="GO:0006281">
    <property type="term" value="P:DNA repair"/>
    <property type="evidence" value="ECO:0007669"/>
    <property type="project" value="TreeGrafter"/>
</dbReference>
<dbReference type="GO" id="GO:0008094">
    <property type="term" value="F:ATP-dependent activity, acting on DNA"/>
    <property type="evidence" value="ECO:0007669"/>
    <property type="project" value="TreeGrafter"/>
</dbReference>
<evidence type="ECO:0000256" key="2">
    <source>
        <dbReference type="ARBA" id="ARBA00022801"/>
    </source>
</evidence>
<dbReference type="OrthoDB" id="448448at2759"/>
<feature type="compositionally biased region" description="Basic and acidic residues" evidence="4">
    <location>
        <begin position="15"/>
        <end position="27"/>
    </location>
</feature>
<keyword evidence="1" id="KW-0547">Nucleotide-binding</keyword>
<dbReference type="AlphaFoldDB" id="A0A9P9HN38"/>
<reference evidence="7" key="1">
    <citation type="journal article" date="2021" name="Nat. Commun.">
        <title>Genetic determinants of endophytism in the Arabidopsis root mycobiome.</title>
        <authorList>
            <person name="Mesny F."/>
            <person name="Miyauchi S."/>
            <person name="Thiergart T."/>
            <person name="Pickel B."/>
            <person name="Atanasova L."/>
            <person name="Karlsson M."/>
            <person name="Huettel B."/>
            <person name="Barry K.W."/>
            <person name="Haridas S."/>
            <person name="Chen C."/>
            <person name="Bauer D."/>
            <person name="Andreopoulos W."/>
            <person name="Pangilinan J."/>
            <person name="LaButti K."/>
            <person name="Riley R."/>
            <person name="Lipzen A."/>
            <person name="Clum A."/>
            <person name="Drula E."/>
            <person name="Henrissat B."/>
            <person name="Kohler A."/>
            <person name="Grigoriev I.V."/>
            <person name="Martin F.M."/>
            <person name="Hacquard S."/>
        </authorList>
    </citation>
    <scope>NUCLEOTIDE SEQUENCE</scope>
    <source>
        <strain evidence="7">MPI-CAGE-AT-0023</strain>
    </source>
</reference>
<dbReference type="Pfam" id="PF00176">
    <property type="entry name" value="SNF2-rel_dom"/>
    <property type="match status" value="1"/>
</dbReference>
<gene>
    <name evidence="7" type="ORF">BKA55DRAFT_559886</name>
</gene>
<dbReference type="Pfam" id="PF00271">
    <property type="entry name" value="Helicase_C"/>
    <property type="match status" value="1"/>
</dbReference>
<dbReference type="Proteomes" id="UP000720189">
    <property type="component" value="Unassembled WGS sequence"/>
</dbReference>
<keyword evidence="8" id="KW-1185">Reference proteome</keyword>